<dbReference type="PANTHER" id="PTHR11010">
    <property type="entry name" value="PROTEASE S28 PRO-X CARBOXYPEPTIDASE-RELATED"/>
    <property type="match status" value="1"/>
</dbReference>
<evidence type="ECO:0000256" key="13">
    <source>
        <dbReference type="ARBA" id="ARBA00059701"/>
    </source>
</evidence>
<evidence type="ECO:0000256" key="3">
    <source>
        <dbReference type="ARBA" id="ARBA00011738"/>
    </source>
</evidence>
<comment type="subcellular location">
    <subcellularLocation>
        <location evidence="1">Lysosome</location>
    </subcellularLocation>
</comment>
<keyword evidence="7" id="KW-0378">Hydrolase</keyword>
<sequence>MARLLILLLSVLTLAYIGEGFQYEEYYFSQKVDHFGYANQDYYQQRYLANFTWYNPKNGAIFFYTGNEGGIEGFANNTGFMWEIAPQYNAAVIFAEHRYYGKSLPYGNLSFTNNTYRGYLSSEQALADFATLVYHLQNKLPGGQKAPVIAFGGSYGGMLAAWIRIKYPHLVKGALASSAPLLLFSNEASCKSYSAITTADFVRPGISCAKSIRRSWDVIRKFGKSKSGIKFLTETFKPCQLINSSNIDTLIDWLSGTWGYLAMTDYPYPANFLNPLPAYPINVTCQFLLNESVNDEELVINIAKAANVFHNYTGNVKCNNLVEGTDAVVEEQWNYQTCTELAAPFCSTGITDMFEPQPWNFTEFSEFCWKSFNVRPIKNEVNILYGGKNIGSSNIIFTNGKLDPWYGGGILNSLSDTLIAIFMEDAAHHLDLRSSNPADPVSVKKARHTIKYWISKWISQ</sequence>
<proteinExistence type="inferred from homology"/>
<comment type="similarity">
    <text evidence="2">Belongs to the peptidase S28 family.</text>
</comment>
<dbReference type="SUPFAM" id="SSF53474">
    <property type="entry name" value="alpha/beta-Hydrolases"/>
    <property type="match status" value="1"/>
</dbReference>
<dbReference type="Proteomes" id="UP001054945">
    <property type="component" value="Unassembled WGS sequence"/>
</dbReference>
<evidence type="ECO:0000256" key="9">
    <source>
        <dbReference type="ARBA" id="ARBA00023157"/>
    </source>
</evidence>
<evidence type="ECO:0000256" key="10">
    <source>
        <dbReference type="ARBA" id="ARBA00023180"/>
    </source>
</evidence>
<dbReference type="Gene3D" id="3.40.50.1820">
    <property type="entry name" value="alpha/beta hydrolase"/>
    <property type="match status" value="1"/>
</dbReference>
<evidence type="ECO:0000256" key="6">
    <source>
        <dbReference type="ARBA" id="ARBA00022729"/>
    </source>
</evidence>
<protein>
    <recommendedName>
        <fullName evidence="15">Lysosomal Pro-X carboxypeptidase</fullName>
        <ecNumber evidence="14">3.4.16.2</ecNumber>
    </recommendedName>
    <alternativeName>
        <fullName evidence="17">Proline carboxypeptidase</fullName>
    </alternativeName>
    <alternativeName>
        <fullName evidence="16">Prolylcarboxypeptidase</fullName>
    </alternativeName>
</protein>
<evidence type="ECO:0000313" key="20">
    <source>
        <dbReference type="Proteomes" id="UP001054945"/>
    </source>
</evidence>
<dbReference type="InterPro" id="IPR029058">
    <property type="entry name" value="AB_hydrolase_fold"/>
</dbReference>
<evidence type="ECO:0000256" key="14">
    <source>
        <dbReference type="ARBA" id="ARBA00066456"/>
    </source>
</evidence>
<evidence type="ECO:0000256" key="15">
    <source>
        <dbReference type="ARBA" id="ARBA00073691"/>
    </source>
</evidence>
<dbReference type="InterPro" id="IPR008758">
    <property type="entry name" value="Peptidase_S28"/>
</dbReference>
<evidence type="ECO:0000256" key="4">
    <source>
        <dbReference type="ARBA" id="ARBA00022645"/>
    </source>
</evidence>
<evidence type="ECO:0000256" key="7">
    <source>
        <dbReference type="ARBA" id="ARBA00022801"/>
    </source>
</evidence>
<feature type="signal peptide" evidence="18">
    <location>
        <begin position="1"/>
        <end position="20"/>
    </location>
</feature>
<dbReference type="PANTHER" id="PTHR11010:SF38">
    <property type="entry name" value="LYSOSOMAL PRO-X CARBOXYPEPTIDASE"/>
    <property type="match status" value="1"/>
</dbReference>
<dbReference type="GO" id="GO:0005764">
    <property type="term" value="C:lysosome"/>
    <property type="evidence" value="ECO:0007669"/>
    <property type="project" value="UniProtKB-SubCell"/>
</dbReference>
<evidence type="ECO:0000256" key="8">
    <source>
        <dbReference type="ARBA" id="ARBA00023145"/>
    </source>
</evidence>
<keyword evidence="5" id="KW-0645">Protease</keyword>
<keyword evidence="9" id="KW-1015">Disulfide bond</keyword>
<dbReference type="GO" id="GO:0006508">
    <property type="term" value="P:proteolysis"/>
    <property type="evidence" value="ECO:0007669"/>
    <property type="project" value="UniProtKB-KW"/>
</dbReference>
<keyword evidence="11" id="KW-0458">Lysosome</keyword>
<dbReference type="Pfam" id="PF05577">
    <property type="entry name" value="Peptidase_S28"/>
    <property type="match status" value="1"/>
</dbReference>
<dbReference type="GO" id="GO:0004185">
    <property type="term" value="F:serine-type carboxypeptidase activity"/>
    <property type="evidence" value="ECO:0007669"/>
    <property type="project" value="UniProtKB-EC"/>
</dbReference>
<evidence type="ECO:0000256" key="12">
    <source>
        <dbReference type="ARBA" id="ARBA00052013"/>
    </source>
</evidence>
<accession>A0AAV4S888</accession>
<keyword evidence="20" id="KW-1185">Reference proteome</keyword>
<evidence type="ECO:0000313" key="19">
    <source>
        <dbReference type="EMBL" id="GIY28203.1"/>
    </source>
</evidence>
<dbReference type="GO" id="GO:0008239">
    <property type="term" value="F:dipeptidyl-peptidase activity"/>
    <property type="evidence" value="ECO:0007669"/>
    <property type="project" value="TreeGrafter"/>
</dbReference>
<evidence type="ECO:0000256" key="11">
    <source>
        <dbReference type="ARBA" id="ARBA00023228"/>
    </source>
</evidence>
<dbReference type="Gene3D" id="1.20.120.980">
    <property type="entry name" value="Serine carboxypeptidase S28, SKS domain"/>
    <property type="match status" value="1"/>
</dbReference>
<name>A0AAV4S888_CAEEX</name>
<evidence type="ECO:0000256" key="18">
    <source>
        <dbReference type="SAM" id="SignalP"/>
    </source>
</evidence>
<gene>
    <name evidence="19" type="primary">PRCP</name>
    <name evidence="19" type="ORF">CEXT_154971</name>
</gene>
<comment type="function">
    <text evidence="13">Cleaves C-terminal amino acids linked to proline in peptides such as angiotensin II, III and des-Arg9-bradykinin. This cleavage occurs at acidic pH, but enzymatic activity is retained with some substrates at neutral pH.</text>
</comment>
<evidence type="ECO:0000256" key="2">
    <source>
        <dbReference type="ARBA" id="ARBA00011079"/>
    </source>
</evidence>
<keyword evidence="4 19" id="KW-0121">Carboxypeptidase</keyword>
<dbReference type="EC" id="3.4.16.2" evidence="14"/>
<keyword evidence="10" id="KW-0325">Glycoprotein</keyword>
<dbReference type="InterPro" id="IPR042269">
    <property type="entry name" value="Ser_carbopepase_S28_SKS"/>
</dbReference>
<dbReference type="EMBL" id="BPLR01008919">
    <property type="protein sequence ID" value="GIY28203.1"/>
    <property type="molecule type" value="Genomic_DNA"/>
</dbReference>
<reference evidence="19 20" key="1">
    <citation type="submission" date="2021-06" db="EMBL/GenBank/DDBJ databases">
        <title>Caerostris extrusa draft genome.</title>
        <authorList>
            <person name="Kono N."/>
            <person name="Arakawa K."/>
        </authorList>
    </citation>
    <scope>NUCLEOTIDE SEQUENCE [LARGE SCALE GENOMIC DNA]</scope>
</reference>
<keyword evidence="8" id="KW-0865">Zymogen</keyword>
<comment type="caution">
    <text evidence="19">The sequence shown here is derived from an EMBL/GenBank/DDBJ whole genome shotgun (WGS) entry which is preliminary data.</text>
</comment>
<feature type="chain" id="PRO_5043898841" description="Lysosomal Pro-X carboxypeptidase" evidence="18">
    <location>
        <begin position="21"/>
        <end position="460"/>
    </location>
</feature>
<organism evidence="19 20">
    <name type="scientific">Caerostris extrusa</name>
    <name type="common">Bark spider</name>
    <name type="synonym">Caerostris bankana</name>
    <dbReference type="NCBI Taxonomy" id="172846"/>
    <lineage>
        <taxon>Eukaryota</taxon>
        <taxon>Metazoa</taxon>
        <taxon>Ecdysozoa</taxon>
        <taxon>Arthropoda</taxon>
        <taxon>Chelicerata</taxon>
        <taxon>Arachnida</taxon>
        <taxon>Araneae</taxon>
        <taxon>Araneomorphae</taxon>
        <taxon>Entelegynae</taxon>
        <taxon>Araneoidea</taxon>
        <taxon>Araneidae</taxon>
        <taxon>Caerostris</taxon>
    </lineage>
</organism>
<comment type="subunit">
    <text evidence="3">Homodimer.</text>
</comment>
<comment type="catalytic activity">
    <reaction evidence="12">
        <text>Cleavage of a -Pro-|-Xaa bond to release a C-terminal amino acid.</text>
        <dbReference type="EC" id="3.4.16.2"/>
    </reaction>
</comment>
<evidence type="ECO:0000256" key="16">
    <source>
        <dbReference type="ARBA" id="ARBA00076475"/>
    </source>
</evidence>
<evidence type="ECO:0000256" key="5">
    <source>
        <dbReference type="ARBA" id="ARBA00022670"/>
    </source>
</evidence>
<dbReference type="FunFam" id="1.20.120.980:FF:000002">
    <property type="entry name" value="lysosomal Pro-X carboxypeptidase"/>
    <property type="match status" value="1"/>
</dbReference>
<evidence type="ECO:0000256" key="1">
    <source>
        <dbReference type="ARBA" id="ARBA00004371"/>
    </source>
</evidence>
<dbReference type="AlphaFoldDB" id="A0AAV4S888"/>
<keyword evidence="6 18" id="KW-0732">Signal</keyword>
<evidence type="ECO:0000256" key="17">
    <source>
        <dbReference type="ARBA" id="ARBA00076608"/>
    </source>
</evidence>